<evidence type="ECO:0000256" key="4">
    <source>
        <dbReference type="ARBA" id="ARBA00022692"/>
    </source>
</evidence>
<evidence type="ECO:0000256" key="2">
    <source>
        <dbReference type="ARBA" id="ARBA00022448"/>
    </source>
</evidence>
<proteinExistence type="inferred from homology"/>
<dbReference type="InterPro" id="IPR036942">
    <property type="entry name" value="Beta-barrel_TonB_sf"/>
</dbReference>
<evidence type="ECO:0000256" key="6">
    <source>
        <dbReference type="ARBA" id="ARBA00023237"/>
    </source>
</evidence>
<sequence length="1106" mass="121628">MQLKKHFMLACTMLLCFTASLLAQDKKITGKVHTATGVGIAGASVIGKTSKRGTATDNAGNFTITASQNDNVLVISSLGFLSQEIAITGKSDLDITLVEDPRQLTDVVVTALGIKKETKRLGYATTLVKGSDLTKARDVNALQSLTGKVAGLTIGASAEMLARPQIVLRGSTDLLFVVDGVPINSDTWNISADDIETYNVLKGPNAAALYGFRGINGAIIVTTKRGSKDKKGWQVDFNTSDMIEHGFITEPQSQTEYGRGTKYVYSYGDRLYDNSQRLQEYGPRFEGQLIKQYDSPFDPTTGIRTATPWLARGANNFHKFMETGLLSTNNVSLSASGDKYDVRMSYSHTYQKGTAPNTRLNVDNVNINAGYNLTSKLRVEGNMNLNLQYSPNIPDVSYGPNSYIYMFKVYGSSDYNIDDLKDIYKGPQGVNNLVQYAPEYGRENSAWFIAKKWLRSHNKTDIYAYLKLNYKVTPNLDLSVRSQVTTWNQTRTEQVPASTNLNTYLPWYYFGWYGDYRVDQRNLLENNTDFLATYTKKIGGWDISANAGASERSFSFNSFWGTTKDLAIPNVYTLSNSINAPLSYTYSGRMQVYSGYYSFDFGYKKFFNVSTTGRVDNLSTLSAGNNTFFYPSVSASSVLSDYLDLPKAVSFLKLRASYADVKGGLTSTTIPSAYAAITGSSTGSLLGYGTDLYTSYDGPTYQNQNTYNYASYYNGTSSVNYSNTIANPALKPYNVQSFEAGIDARFLKNRMGFDVTYFTSINGPLIYQLGVAPSTGFYGQNVNGITSLKKGIEIAFNASPIKNPNGFSWDVNLNWSTYKETLKDIYGSEQTLFLNGHNYKVGDRLDDLYSTKFVRDGSGNVVYAGGNPIQAPSQSDNSNLGLIGHLNPDFTFGASNRVSYKNFSLSFQFDGRIGGKIYDRVLYQGNNGGTSLESASGDFGVARYNDWIVAKNNGGTLPSTYAGSYVGKGVVVTAGTPHYTNGQIDNLSSLTFATNTTPNTVQGYLSSGIGANFDEYYYVDRSFVKLREVTLSYALPAKFLNAKKIKAVTFSLVGRNLLYFAARKDFDIEQYASGFNVADRSAGGTNNTDLQSATSRRYGVNINISF</sequence>
<dbReference type="InterPro" id="IPR008969">
    <property type="entry name" value="CarboxyPept-like_regulatory"/>
</dbReference>
<feature type="domain" description="TonB-dependent receptor plug" evidence="9">
    <location>
        <begin position="122"/>
        <end position="218"/>
    </location>
</feature>
<evidence type="ECO:0000256" key="1">
    <source>
        <dbReference type="ARBA" id="ARBA00004571"/>
    </source>
</evidence>
<evidence type="ECO:0000313" key="10">
    <source>
        <dbReference type="EMBL" id="MFC4231353.1"/>
    </source>
</evidence>
<dbReference type="RefSeq" id="WP_379012770.1">
    <property type="nucleotide sequence ID" value="NZ_JBHSDC010000003.1"/>
</dbReference>
<dbReference type="SUPFAM" id="SSF56935">
    <property type="entry name" value="Porins"/>
    <property type="match status" value="1"/>
</dbReference>
<feature type="chain" id="PRO_5046006057" evidence="8">
    <location>
        <begin position="24"/>
        <end position="1106"/>
    </location>
</feature>
<keyword evidence="11" id="KW-1185">Reference proteome</keyword>
<keyword evidence="6 7" id="KW-0998">Cell outer membrane</keyword>
<gene>
    <name evidence="10" type="ORF">ACFOW1_05595</name>
</gene>
<dbReference type="Pfam" id="PF07715">
    <property type="entry name" value="Plug"/>
    <property type="match status" value="1"/>
</dbReference>
<keyword evidence="5 7" id="KW-0472">Membrane</keyword>
<keyword evidence="3 7" id="KW-1134">Transmembrane beta strand</keyword>
<evidence type="ECO:0000256" key="8">
    <source>
        <dbReference type="SAM" id="SignalP"/>
    </source>
</evidence>
<dbReference type="Pfam" id="PF13715">
    <property type="entry name" value="CarbopepD_reg_2"/>
    <property type="match status" value="1"/>
</dbReference>
<dbReference type="InterPro" id="IPR012910">
    <property type="entry name" value="Plug_dom"/>
</dbReference>
<comment type="caution">
    <text evidence="10">The sequence shown here is derived from an EMBL/GenBank/DDBJ whole genome shotgun (WGS) entry which is preliminary data.</text>
</comment>
<dbReference type="NCBIfam" id="TIGR04056">
    <property type="entry name" value="OMP_RagA_SusC"/>
    <property type="match status" value="1"/>
</dbReference>
<reference evidence="11" key="1">
    <citation type="journal article" date="2019" name="Int. J. Syst. Evol. Microbiol.">
        <title>The Global Catalogue of Microorganisms (GCM) 10K type strain sequencing project: providing services to taxonomists for standard genome sequencing and annotation.</title>
        <authorList>
            <consortium name="The Broad Institute Genomics Platform"/>
            <consortium name="The Broad Institute Genome Sequencing Center for Infectious Disease"/>
            <person name="Wu L."/>
            <person name="Ma J."/>
        </authorList>
    </citation>
    <scope>NUCLEOTIDE SEQUENCE [LARGE SCALE GENOMIC DNA]</scope>
    <source>
        <strain evidence="11">CECT 8010</strain>
    </source>
</reference>
<keyword evidence="8" id="KW-0732">Signal</keyword>
<keyword evidence="4 7" id="KW-0812">Transmembrane</keyword>
<dbReference type="InterPro" id="IPR037066">
    <property type="entry name" value="Plug_dom_sf"/>
</dbReference>
<accession>A0ABV8PW14</accession>
<dbReference type="InterPro" id="IPR023996">
    <property type="entry name" value="TonB-dep_OMP_SusC/RagA"/>
</dbReference>
<evidence type="ECO:0000256" key="5">
    <source>
        <dbReference type="ARBA" id="ARBA00023136"/>
    </source>
</evidence>
<evidence type="ECO:0000259" key="9">
    <source>
        <dbReference type="Pfam" id="PF07715"/>
    </source>
</evidence>
<evidence type="ECO:0000256" key="7">
    <source>
        <dbReference type="PROSITE-ProRule" id="PRU01360"/>
    </source>
</evidence>
<evidence type="ECO:0000256" key="3">
    <source>
        <dbReference type="ARBA" id="ARBA00022452"/>
    </source>
</evidence>
<dbReference type="InterPro" id="IPR039426">
    <property type="entry name" value="TonB-dep_rcpt-like"/>
</dbReference>
<protein>
    <submittedName>
        <fullName evidence="10">SusC/RagA family TonB-linked outer membrane protein</fullName>
    </submittedName>
</protein>
<organism evidence="10 11">
    <name type="scientific">Parasediminibacterium paludis</name>
    <dbReference type="NCBI Taxonomy" id="908966"/>
    <lineage>
        <taxon>Bacteria</taxon>
        <taxon>Pseudomonadati</taxon>
        <taxon>Bacteroidota</taxon>
        <taxon>Chitinophagia</taxon>
        <taxon>Chitinophagales</taxon>
        <taxon>Chitinophagaceae</taxon>
        <taxon>Parasediminibacterium</taxon>
    </lineage>
</organism>
<dbReference type="Gene3D" id="2.40.170.20">
    <property type="entry name" value="TonB-dependent receptor, beta-barrel domain"/>
    <property type="match status" value="1"/>
</dbReference>
<comment type="subcellular location">
    <subcellularLocation>
        <location evidence="1 7">Cell outer membrane</location>
        <topology evidence="1 7">Multi-pass membrane protein</topology>
    </subcellularLocation>
</comment>
<dbReference type="SUPFAM" id="SSF49464">
    <property type="entry name" value="Carboxypeptidase regulatory domain-like"/>
    <property type="match status" value="1"/>
</dbReference>
<keyword evidence="2 7" id="KW-0813">Transport</keyword>
<dbReference type="Gene3D" id="2.170.130.10">
    <property type="entry name" value="TonB-dependent receptor, plug domain"/>
    <property type="match status" value="1"/>
</dbReference>
<dbReference type="PROSITE" id="PS52016">
    <property type="entry name" value="TONB_DEPENDENT_REC_3"/>
    <property type="match status" value="1"/>
</dbReference>
<comment type="similarity">
    <text evidence="7">Belongs to the TonB-dependent receptor family.</text>
</comment>
<feature type="signal peptide" evidence="8">
    <location>
        <begin position="1"/>
        <end position="23"/>
    </location>
</feature>
<evidence type="ECO:0000313" key="11">
    <source>
        <dbReference type="Proteomes" id="UP001595906"/>
    </source>
</evidence>
<name>A0ABV8PW14_9BACT</name>
<dbReference type="Proteomes" id="UP001595906">
    <property type="component" value="Unassembled WGS sequence"/>
</dbReference>
<dbReference type="EMBL" id="JBHSDC010000003">
    <property type="protein sequence ID" value="MFC4231353.1"/>
    <property type="molecule type" value="Genomic_DNA"/>
</dbReference>